<comment type="caution">
    <text evidence="1">The sequence shown here is derived from an EMBL/GenBank/DDBJ whole genome shotgun (WGS) entry which is preliminary data.</text>
</comment>
<keyword evidence="2" id="KW-1185">Reference proteome</keyword>
<evidence type="ECO:0000313" key="2">
    <source>
        <dbReference type="Proteomes" id="UP001147733"/>
    </source>
</evidence>
<dbReference type="OrthoDB" id="3029470at2759"/>
<protein>
    <submittedName>
        <fullName evidence="1">Uncharacterized protein</fullName>
    </submittedName>
</protein>
<dbReference type="GeneID" id="81379730"/>
<dbReference type="AlphaFoldDB" id="A0A9W9PF32"/>
<evidence type="ECO:0000313" key="1">
    <source>
        <dbReference type="EMBL" id="KAJ5243316.1"/>
    </source>
</evidence>
<dbReference type="Proteomes" id="UP001147733">
    <property type="component" value="Unassembled WGS sequence"/>
</dbReference>
<sequence>MPITGFDPHLSAQLHNRILRRAWIGAGRDVASLPSKTWWEESSPIPFDLASRLNPNLIRFLRSAKALLFDPDSDFHLFYYIIALHGKDEIFAPNTPLGRSGDRYVWLYPSTRTKSDEEIALANAHAQFRFDQQTELASFVPDWIDMVWSDRERWPWRPLQIILQTYLTMIDEGKITTYLDRRKESMDHFFGVFPWEIHQYTPMDVERAVSSFTRLVDAIETRLPSDTTNATDDLGQSKPNLEGISLPYPESVIEASFIEADSFLGLFFSTLPARLLNFRYIAPGIRLQTVIEFIDQPLADRRHNRLFPDDDGTEATPSYPLLLFRGEKANKSPWTRPWFPDGRAEDVPSGLYIEPTCKYSNWESGNQSRLLLPFNIGNNGFARSSNGVPFKYVRFAGTDRPDQLYQEDLFSGYSGFLPWDSRSSYLHKILESWAARVEMGDWQVDEDGVVGGIDKFKEADTANHWREYFIPW</sequence>
<proteinExistence type="predicted"/>
<dbReference type="EMBL" id="JAPQKT010000001">
    <property type="protein sequence ID" value="KAJ5243316.1"/>
    <property type="molecule type" value="Genomic_DNA"/>
</dbReference>
<name>A0A9W9PF32_PENCI</name>
<reference evidence="1" key="2">
    <citation type="journal article" date="2023" name="IMA Fungus">
        <title>Comparative genomic study of the Penicillium genus elucidates a diverse pangenome and 15 lateral gene transfer events.</title>
        <authorList>
            <person name="Petersen C."/>
            <person name="Sorensen T."/>
            <person name="Nielsen M.R."/>
            <person name="Sondergaard T.E."/>
            <person name="Sorensen J.L."/>
            <person name="Fitzpatrick D.A."/>
            <person name="Frisvad J.C."/>
            <person name="Nielsen K.L."/>
        </authorList>
    </citation>
    <scope>NUCLEOTIDE SEQUENCE</scope>
    <source>
        <strain evidence="1">IBT 23319</strain>
    </source>
</reference>
<organism evidence="1 2">
    <name type="scientific">Penicillium citrinum</name>
    <dbReference type="NCBI Taxonomy" id="5077"/>
    <lineage>
        <taxon>Eukaryota</taxon>
        <taxon>Fungi</taxon>
        <taxon>Dikarya</taxon>
        <taxon>Ascomycota</taxon>
        <taxon>Pezizomycotina</taxon>
        <taxon>Eurotiomycetes</taxon>
        <taxon>Eurotiomycetidae</taxon>
        <taxon>Eurotiales</taxon>
        <taxon>Aspergillaceae</taxon>
        <taxon>Penicillium</taxon>
    </lineage>
</organism>
<gene>
    <name evidence="1" type="ORF">N7469_001643</name>
</gene>
<accession>A0A9W9PF32</accession>
<reference evidence="1" key="1">
    <citation type="submission" date="2022-11" db="EMBL/GenBank/DDBJ databases">
        <authorList>
            <person name="Petersen C."/>
        </authorList>
    </citation>
    <scope>NUCLEOTIDE SEQUENCE</scope>
    <source>
        <strain evidence="1">IBT 23319</strain>
    </source>
</reference>
<dbReference type="RefSeq" id="XP_056506320.1">
    <property type="nucleotide sequence ID" value="XM_056640563.1"/>
</dbReference>